<keyword evidence="4" id="KW-1005">Bacterial flagellum biogenesis</keyword>
<accession>F3Z0G0</accession>
<evidence type="ECO:0000256" key="4">
    <source>
        <dbReference type="ARBA" id="ARBA00022795"/>
    </source>
</evidence>
<dbReference type="KEGG" id="daf:Desaf_2653"/>
<proteinExistence type="inferred from homology"/>
<feature type="compositionally biased region" description="Low complexity" evidence="6">
    <location>
        <begin position="193"/>
        <end position="203"/>
    </location>
</feature>
<comment type="subcellular location">
    <subcellularLocation>
        <location evidence="1">Cytoplasm</location>
        <location evidence="1">Cytosol</location>
    </subcellularLocation>
</comment>
<keyword evidence="7" id="KW-0282">Flagellum</keyword>
<dbReference type="RefSeq" id="WP_014260663.1">
    <property type="nucleotide sequence ID" value="NC_016629.1"/>
</dbReference>
<dbReference type="SUPFAM" id="SSF101116">
    <property type="entry name" value="Flagellar export chaperone FliS"/>
    <property type="match status" value="1"/>
</dbReference>
<dbReference type="Pfam" id="PF02561">
    <property type="entry name" value="FliS"/>
    <property type="match status" value="1"/>
</dbReference>
<dbReference type="HOGENOM" id="CLU_080373_0_0_7"/>
<evidence type="ECO:0000256" key="3">
    <source>
        <dbReference type="ARBA" id="ARBA00022490"/>
    </source>
</evidence>
<keyword evidence="5" id="KW-0143">Chaperone</keyword>
<evidence type="ECO:0000313" key="8">
    <source>
        <dbReference type="Proteomes" id="UP000007844"/>
    </source>
</evidence>
<gene>
    <name evidence="7" type="ORF">Desaf_2653</name>
</gene>
<dbReference type="GO" id="GO:0005829">
    <property type="term" value="C:cytosol"/>
    <property type="evidence" value="ECO:0007669"/>
    <property type="project" value="UniProtKB-SubCell"/>
</dbReference>
<dbReference type="Gene3D" id="1.20.120.340">
    <property type="entry name" value="Flagellar protein FliS"/>
    <property type="match status" value="1"/>
</dbReference>
<sequence length="240" mass="25360">MYKAAQKYLATQVTTTDQGQLLIMLYDATIKFLNQAKIKIDEKDYAQKGILISKALDIISELASSLNKDKGGDIADNLNQVYLYCNTRLLMANLKMDKGIIDEVIKILTGVRDAYAQIIKEGATAPTAGVDTLNTQAVSRSSFGAPKIGGTGMSMPPITPKAAQFAAPAEPAKPAEASPSATVESAEEQETGQPSSSQPQAASTGEQPSPRQTATPLAPSPAPSGTTMRRVVQAYGNTPK</sequence>
<dbReference type="EMBL" id="CP003221">
    <property type="protein sequence ID" value="EGJ50970.1"/>
    <property type="molecule type" value="Genomic_DNA"/>
</dbReference>
<dbReference type="PANTHER" id="PTHR34773">
    <property type="entry name" value="FLAGELLAR SECRETION CHAPERONE FLIS"/>
    <property type="match status" value="1"/>
</dbReference>
<reference evidence="7 8" key="1">
    <citation type="journal article" date="2011" name="J. Bacteriol.">
        <title>Genome sequence of the mercury-methylating and pleomorphic Desulfovibrio africanus Strain Walvis Bay.</title>
        <authorList>
            <person name="Brown S.D."/>
            <person name="Wall J.D."/>
            <person name="Kucken A.M."/>
            <person name="Gilmour C.C."/>
            <person name="Podar M."/>
            <person name="Brandt C.C."/>
            <person name="Teshima H."/>
            <person name="Detter J.C."/>
            <person name="Han C.S."/>
            <person name="Land M.L."/>
            <person name="Lucas S."/>
            <person name="Han J."/>
            <person name="Pennacchio L."/>
            <person name="Nolan M."/>
            <person name="Pitluck S."/>
            <person name="Woyke T."/>
            <person name="Goodwin L."/>
            <person name="Palumbo A.V."/>
            <person name="Elias D.A."/>
        </authorList>
    </citation>
    <scope>NUCLEOTIDE SEQUENCE [LARGE SCALE GENOMIC DNA]</scope>
    <source>
        <strain evidence="7 8">Walvis Bay</strain>
    </source>
</reference>
<dbReference type="GO" id="GO:0044780">
    <property type="term" value="P:bacterial-type flagellum assembly"/>
    <property type="evidence" value="ECO:0007669"/>
    <property type="project" value="InterPro"/>
</dbReference>
<dbReference type="AlphaFoldDB" id="F3Z0G0"/>
<evidence type="ECO:0000313" key="7">
    <source>
        <dbReference type="EMBL" id="EGJ50970.1"/>
    </source>
</evidence>
<dbReference type="InterPro" id="IPR036584">
    <property type="entry name" value="FliS_sf"/>
</dbReference>
<dbReference type="NCBIfam" id="TIGR00208">
    <property type="entry name" value="fliS"/>
    <property type="match status" value="1"/>
</dbReference>
<keyword evidence="7" id="KW-0969">Cilium</keyword>
<dbReference type="STRING" id="690850.Desaf_2653"/>
<protein>
    <submittedName>
        <fullName evidence="7">Flagellar protein FliS</fullName>
    </submittedName>
</protein>
<dbReference type="PANTHER" id="PTHR34773:SF1">
    <property type="entry name" value="FLAGELLAR SECRETION CHAPERONE FLIS"/>
    <property type="match status" value="1"/>
</dbReference>
<dbReference type="GO" id="GO:0071973">
    <property type="term" value="P:bacterial-type flagellum-dependent cell motility"/>
    <property type="evidence" value="ECO:0007669"/>
    <property type="project" value="TreeGrafter"/>
</dbReference>
<organism evidence="7 8">
    <name type="scientific">Desulfocurvibacter africanus subsp. africanus str. Walvis Bay</name>
    <dbReference type="NCBI Taxonomy" id="690850"/>
    <lineage>
        <taxon>Bacteria</taxon>
        <taxon>Pseudomonadati</taxon>
        <taxon>Thermodesulfobacteriota</taxon>
        <taxon>Desulfovibrionia</taxon>
        <taxon>Desulfovibrionales</taxon>
        <taxon>Desulfovibrionaceae</taxon>
        <taxon>Desulfocurvibacter</taxon>
    </lineage>
</organism>
<keyword evidence="8" id="KW-1185">Reference proteome</keyword>
<dbReference type="eggNOG" id="COG1516">
    <property type="taxonomic scope" value="Bacteria"/>
</dbReference>
<evidence type="ECO:0000256" key="5">
    <source>
        <dbReference type="ARBA" id="ARBA00023186"/>
    </source>
</evidence>
<keyword evidence="3" id="KW-0963">Cytoplasm</keyword>
<evidence type="ECO:0000256" key="6">
    <source>
        <dbReference type="SAM" id="MobiDB-lite"/>
    </source>
</evidence>
<dbReference type="Proteomes" id="UP000007844">
    <property type="component" value="Chromosome"/>
</dbReference>
<name>F3Z0G0_DESAF</name>
<comment type="similarity">
    <text evidence="2">Belongs to the FliS family.</text>
</comment>
<dbReference type="InterPro" id="IPR003713">
    <property type="entry name" value="FliS"/>
</dbReference>
<keyword evidence="7" id="KW-0966">Cell projection</keyword>
<evidence type="ECO:0000256" key="2">
    <source>
        <dbReference type="ARBA" id="ARBA00008787"/>
    </source>
</evidence>
<evidence type="ECO:0000256" key="1">
    <source>
        <dbReference type="ARBA" id="ARBA00004514"/>
    </source>
</evidence>
<dbReference type="CDD" id="cd16098">
    <property type="entry name" value="FliS"/>
    <property type="match status" value="1"/>
</dbReference>
<feature type="compositionally biased region" description="Low complexity" evidence="6">
    <location>
        <begin position="213"/>
        <end position="227"/>
    </location>
</feature>
<feature type="region of interest" description="Disordered" evidence="6">
    <location>
        <begin position="144"/>
        <end position="240"/>
    </location>
</feature>
<feature type="compositionally biased region" description="Low complexity" evidence="6">
    <location>
        <begin position="160"/>
        <end position="181"/>
    </location>
</feature>